<evidence type="ECO:0000313" key="2">
    <source>
        <dbReference type="EMBL" id="KAB7783031.1"/>
    </source>
</evidence>
<reference evidence="2 3" key="1">
    <citation type="submission" date="2019-10" db="EMBL/GenBank/DDBJ databases">
        <title>Draft Genome Sequence of the Caffeine Degrading Methylotroph Methylorubrum populi PINKEL.</title>
        <authorList>
            <person name="Dawson S.C."/>
            <person name="Zhang X."/>
            <person name="Wright M.E."/>
            <person name="Sharma G."/>
            <person name="Langner J.T."/>
            <person name="Ditty J.L."/>
            <person name="Subuyuj G.A."/>
        </authorList>
    </citation>
    <scope>NUCLEOTIDE SEQUENCE [LARGE SCALE GENOMIC DNA]</scope>
    <source>
        <strain evidence="2 3">Pinkel</strain>
    </source>
</reference>
<organism evidence="2 3">
    <name type="scientific">Methylorubrum populi</name>
    <dbReference type="NCBI Taxonomy" id="223967"/>
    <lineage>
        <taxon>Bacteria</taxon>
        <taxon>Pseudomonadati</taxon>
        <taxon>Pseudomonadota</taxon>
        <taxon>Alphaproteobacteria</taxon>
        <taxon>Hyphomicrobiales</taxon>
        <taxon>Methylobacteriaceae</taxon>
        <taxon>Methylorubrum</taxon>
    </lineage>
</organism>
<gene>
    <name evidence="2" type="ORF">F8B43_4325</name>
</gene>
<dbReference type="EMBL" id="WEKV01000018">
    <property type="protein sequence ID" value="KAB7783031.1"/>
    <property type="molecule type" value="Genomic_DNA"/>
</dbReference>
<feature type="region of interest" description="Disordered" evidence="1">
    <location>
        <begin position="44"/>
        <end position="71"/>
    </location>
</feature>
<dbReference type="RefSeq" id="WP_152278319.1">
    <property type="nucleotide sequence ID" value="NZ_WEKV01000018.1"/>
</dbReference>
<comment type="caution">
    <text evidence="2">The sequence shown here is derived from an EMBL/GenBank/DDBJ whole genome shotgun (WGS) entry which is preliminary data.</text>
</comment>
<dbReference type="AlphaFoldDB" id="A0A833J482"/>
<accession>A0A833J482</accession>
<protein>
    <submittedName>
        <fullName evidence="2">Uncharacterized protein</fullName>
    </submittedName>
</protein>
<proteinExistence type="predicted"/>
<name>A0A833J482_9HYPH</name>
<evidence type="ECO:0000313" key="3">
    <source>
        <dbReference type="Proteomes" id="UP000469949"/>
    </source>
</evidence>
<feature type="compositionally biased region" description="Low complexity" evidence="1">
    <location>
        <begin position="47"/>
        <end position="61"/>
    </location>
</feature>
<dbReference type="Proteomes" id="UP000469949">
    <property type="component" value="Unassembled WGS sequence"/>
</dbReference>
<sequence>MPTNDADAIAEVAALCVAARAKLPASGFHRLRVLLDMLLIDLDRETPPSGESGGESRPGVRASSEAPSDRT</sequence>
<evidence type="ECO:0000256" key="1">
    <source>
        <dbReference type="SAM" id="MobiDB-lite"/>
    </source>
</evidence>